<protein>
    <submittedName>
        <fullName evidence="1">HHR244Cp</fullName>
    </submittedName>
</protein>
<accession>A0A109V0X9</accession>
<dbReference type="Proteomes" id="UP000243052">
    <property type="component" value="Chromosome viii"/>
</dbReference>
<proteinExistence type="predicted"/>
<gene>
    <name evidence="1" type="ORF">AW171_hschr85085</name>
</gene>
<reference evidence="1 2" key="1">
    <citation type="submission" date="2016-01" db="EMBL/GenBank/DDBJ databases">
        <title>Genome sequence of the yeast Holleya sinecauda.</title>
        <authorList>
            <person name="Dietrich F.S."/>
        </authorList>
    </citation>
    <scope>NUCLEOTIDE SEQUENCE [LARGE SCALE GENOMIC DNA]</scope>
    <source>
        <strain evidence="1 2">ATCC 58844</strain>
    </source>
</reference>
<sequence length="221" mass="25274">MGKASRVPARVWKSVCDKPLVNRKELSHLNNGDTTRLPLRSFVRNLGGNSKVYKRIKKDENHHEFRIRNVLDQSSGTLKSSEQCYSISELITTAVIDRKRRLAPAISTVQRKGIAVLPVTLQSVIFRFDTECKLRRHITPREIICGDRSLGNSSEEILSIGPVYSNKRLKMLKLDTGRTILISPDMCNTGMIHSGNRIKIDNSLTFELYEGVYWCLRWFKV</sequence>
<keyword evidence="2" id="KW-1185">Reference proteome</keyword>
<name>A0A109V0X9_9SACH</name>
<dbReference type="EMBL" id="CP014248">
    <property type="protein sequence ID" value="AMD23013.1"/>
    <property type="molecule type" value="Genomic_DNA"/>
</dbReference>
<evidence type="ECO:0000313" key="1">
    <source>
        <dbReference type="EMBL" id="AMD23013.1"/>
    </source>
</evidence>
<evidence type="ECO:0000313" key="2">
    <source>
        <dbReference type="Proteomes" id="UP000243052"/>
    </source>
</evidence>
<dbReference type="GeneID" id="28726391"/>
<dbReference type="AlphaFoldDB" id="A0A109V0X9"/>
<dbReference type="RefSeq" id="XP_017990009.1">
    <property type="nucleotide sequence ID" value="XM_018134520.1"/>
</dbReference>
<dbReference type="OrthoDB" id="10673729at2759"/>
<organism evidence="1 2">
    <name type="scientific">Eremothecium sinecaudum</name>
    <dbReference type="NCBI Taxonomy" id="45286"/>
    <lineage>
        <taxon>Eukaryota</taxon>
        <taxon>Fungi</taxon>
        <taxon>Dikarya</taxon>
        <taxon>Ascomycota</taxon>
        <taxon>Saccharomycotina</taxon>
        <taxon>Saccharomycetes</taxon>
        <taxon>Saccharomycetales</taxon>
        <taxon>Saccharomycetaceae</taxon>
        <taxon>Eremothecium</taxon>
    </lineage>
</organism>